<organism evidence="2 3">
    <name type="scientific">Podarcis lilfordi</name>
    <name type="common">Lilford's wall lizard</name>
    <dbReference type="NCBI Taxonomy" id="74358"/>
    <lineage>
        <taxon>Eukaryota</taxon>
        <taxon>Metazoa</taxon>
        <taxon>Chordata</taxon>
        <taxon>Craniata</taxon>
        <taxon>Vertebrata</taxon>
        <taxon>Euteleostomi</taxon>
        <taxon>Lepidosauria</taxon>
        <taxon>Squamata</taxon>
        <taxon>Bifurcata</taxon>
        <taxon>Unidentata</taxon>
        <taxon>Episquamata</taxon>
        <taxon>Laterata</taxon>
        <taxon>Lacertibaenia</taxon>
        <taxon>Lacertidae</taxon>
        <taxon>Podarcis</taxon>
    </lineage>
</organism>
<sequence>MPVNSKQKVAVSPPRTRRGTVRLPPAQAPTSQGSGLLPRQVSLTAVGNSVDETSGVIPPTQTDVVPASRPNHAFIRFIEGLEGLVHSFKARALNQSHALSSTQGHVVGSSSAFSGFSPYQPPSTQASPPGFLPTSPGHTYSHPPPVQLTPELPSTSSVLFNQSSTTSASVFQGAQVASRPVAAIAQPQGAAAATVQGPSGSGVSVAVAEKRKRWPGQDQNAGPKVSGKEVQRKRSGKGKKKRRKDDSDDDDESGTSSSDDSDSSLGCYWGEGEDLGALPDWCLERRANFHRKQFGETLEWKDGALVEQVNTTDDVPGYHLSTKLRAKILNGEYVDIFKLVPTWIAMRRGKLKCRNGAPRAERSFANWLEGFYVFMGVVSMAYPKRAWHLVNYLKIVREVYALAGEDAAIAYDTEFRQNASHLSNTSSCASAPVHFREVPSEGN</sequence>
<proteinExistence type="predicted"/>
<dbReference type="AlphaFoldDB" id="A0AA35K091"/>
<evidence type="ECO:0000256" key="1">
    <source>
        <dbReference type="SAM" id="MobiDB-lite"/>
    </source>
</evidence>
<feature type="region of interest" description="Disordered" evidence="1">
    <location>
        <begin position="1"/>
        <end position="39"/>
    </location>
</feature>
<keyword evidence="3" id="KW-1185">Reference proteome</keyword>
<protein>
    <submittedName>
        <fullName evidence="2">Uncharacterized protein</fullName>
    </submittedName>
</protein>
<feature type="region of interest" description="Disordered" evidence="1">
    <location>
        <begin position="133"/>
        <end position="153"/>
    </location>
</feature>
<accession>A0AA35K091</accession>
<dbReference type="EMBL" id="OX395127">
    <property type="protein sequence ID" value="CAI5767983.1"/>
    <property type="molecule type" value="Genomic_DNA"/>
</dbReference>
<evidence type="ECO:0000313" key="2">
    <source>
        <dbReference type="EMBL" id="CAI5767983.1"/>
    </source>
</evidence>
<name>A0AA35K091_9SAUR</name>
<feature type="compositionally biased region" description="Basic residues" evidence="1">
    <location>
        <begin position="233"/>
        <end position="243"/>
    </location>
</feature>
<feature type="region of interest" description="Disordered" evidence="1">
    <location>
        <begin position="211"/>
        <end position="265"/>
    </location>
</feature>
<dbReference type="Proteomes" id="UP001178461">
    <property type="component" value="Chromosome 2"/>
</dbReference>
<gene>
    <name evidence="2" type="ORF">PODLI_1B029606</name>
</gene>
<evidence type="ECO:0000313" key="3">
    <source>
        <dbReference type="Proteomes" id="UP001178461"/>
    </source>
</evidence>
<reference evidence="2" key="1">
    <citation type="submission" date="2022-12" db="EMBL/GenBank/DDBJ databases">
        <authorList>
            <person name="Alioto T."/>
            <person name="Alioto T."/>
            <person name="Gomez Garrido J."/>
        </authorList>
    </citation>
    <scope>NUCLEOTIDE SEQUENCE</scope>
</reference>